<sequence length="864" mass="93638">MTSLPSPHLDDRTFQQLVDEARTRLVQACPEWTDLSPHDPGMVLLEAFAHLTETMLYRLNRLPEKAYVEFLRLLGVRLQPPAAASVALIFSVSRPAERPVDIPRGTRVTLSRADAGAEPVVFLTADAARILPGQSEVEALAYHCEQVDAELVGQGTGQPGLSVRARRPPIVAPTGDSLDLVVGVEAEPSELDGRAPARKHEGRTYRIWREVEDFAYLPPNEPAYVVDRMTGTITFAPSARMSTEQGTLGEAKALAAIPATGRAIRLWYRRGGGAAGNVAANALEVLKDPIPGVKVSNPRPAVGGRPAETVENALVRGPQELHSLRRAVTAEDFELLALRASGAVARAKAITLAQIWEHAPAGTVEVLLVPHLPPEVQGRYGEGVTVERLREHETEEARARIQRELEERKPLGTEIRVTYARNKVMSVVARVVAHRAEDTGALRERLLERLYRTLTPLPSPLRPGGWRFGHALRASHVYDILLSEPGVSYVDRVRLRVEEVPREVRTLAADNFQPDTFYAGGDTTLFRSVNAGDGWEPAGRFPGEQVEVVEAHPARAGLVAVAARLVGDTQQRSRVHVSWDCGETWDKSTHTVDTVEDLAWTMREGIPVLLIATRVGLFELAMRPGATPLQVLVDPSNQDLGFFAVCTALNVRGGVSVAVAGMGQTGVFLSSGGGSSGTFRHIGLRGQDVRVLEVQRDGPRAFLWAGLAAASGSDPGKGCVSRELLGSADPPDGWRAYDKGWDGGSCLALAFSGATVYAGSHRVGVLWQDASRPNATWQRPDVGSGLPLREAERLFQPVYALAALPQGAPLLAGGPSGVFRRPQGSERYEPVSTREFTEKVTLPPTWLLCSGSHELEVVTDDEER</sequence>
<evidence type="ECO:0000313" key="1">
    <source>
        <dbReference type="EMBL" id="MDY7227259.1"/>
    </source>
</evidence>
<dbReference type="InterPro" id="IPR015943">
    <property type="entry name" value="WD40/YVTN_repeat-like_dom_sf"/>
</dbReference>
<dbReference type="Gene3D" id="2.130.10.10">
    <property type="entry name" value="YVTN repeat-like/Quinoprotein amine dehydrogenase"/>
    <property type="match status" value="1"/>
</dbReference>
<dbReference type="RefSeq" id="WP_321545987.1">
    <property type="nucleotide sequence ID" value="NZ_JAXIVS010000004.1"/>
</dbReference>
<protein>
    <submittedName>
        <fullName evidence="1">Baseplate assembly protein</fullName>
    </submittedName>
</protein>
<comment type="caution">
    <text evidence="1">The sequence shown here is derived from an EMBL/GenBank/DDBJ whole genome shotgun (WGS) entry which is preliminary data.</text>
</comment>
<evidence type="ECO:0000313" key="2">
    <source>
        <dbReference type="Proteomes" id="UP001291309"/>
    </source>
</evidence>
<organism evidence="1 2">
    <name type="scientific">Hyalangium rubrum</name>
    <dbReference type="NCBI Taxonomy" id="3103134"/>
    <lineage>
        <taxon>Bacteria</taxon>
        <taxon>Pseudomonadati</taxon>
        <taxon>Myxococcota</taxon>
        <taxon>Myxococcia</taxon>
        <taxon>Myxococcales</taxon>
        <taxon>Cystobacterineae</taxon>
        <taxon>Archangiaceae</taxon>
        <taxon>Hyalangium</taxon>
    </lineage>
</organism>
<dbReference type="EMBL" id="JAXIVS010000004">
    <property type="protein sequence ID" value="MDY7227259.1"/>
    <property type="molecule type" value="Genomic_DNA"/>
</dbReference>
<gene>
    <name evidence="1" type="ORF">SYV04_12685</name>
</gene>
<accession>A0ABU5H2B4</accession>
<dbReference type="InterPro" id="IPR011749">
    <property type="entry name" value="CHP02243"/>
</dbReference>
<name>A0ABU5H2B4_9BACT</name>
<dbReference type="SUPFAM" id="SSF110296">
    <property type="entry name" value="Oligoxyloglucan reducing end-specific cellobiohydrolase"/>
    <property type="match status" value="1"/>
</dbReference>
<dbReference type="Proteomes" id="UP001291309">
    <property type="component" value="Unassembled WGS sequence"/>
</dbReference>
<dbReference type="NCBIfam" id="TIGR02243">
    <property type="entry name" value="putative baseplate assembly protein"/>
    <property type="match status" value="1"/>
</dbReference>
<proteinExistence type="predicted"/>
<reference evidence="1 2" key="1">
    <citation type="submission" date="2023-12" db="EMBL/GenBank/DDBJ databases">
        <title>the genome sequence of Hyalangium sp. s54d21.</title>
        <authorList>
            <person name="Zhang X."/>
        </authorList>
    </citation>
    <scope>NUCLEOTIDE SEQUENCE [LARGE SCALE GENOMIC DNA]</scope>
    <source>
        <strain evidence="2">s54d21</strain>
    </source>
</reference>
<keyword evidence="2" id="KW-1185">Reference proteome</keyword>